<dbReference type="OrthoDB" id="5240502at2"/>
<evidence type="ECO:0000256" key="1">
    <source>
        <dbReference type="SAM" id="MobiDB-lite"/>
    </source>
</evidence>
<dbReference type="AlphaFoldDB" id="A0A387HBF2"/>
<proteinExistence type="predicted"/>
<dbReference type="Pfam" id="PF14863">
    <property type="entry name" value="Alkyl_sulf_dimr"/>
    <property type="match status" value="1"/>
</dbReference>
<feature type="domain" description="Alkyl sulfatase dimerisation" evidence="2">
    <location>
        <begin position="14"/>
        <end position="87"/>
    </location>
</feature>
<dbReference type="GO" id="GO:0046983">
    <property type="term" value="F:protein dimerization activity"/>
    <property type="evidence" value="ECO:0007669"/>
    <property type="project" value="InterPro"/>
</dbReference>
<feature type="region of interest" description="Disordered" evidence="1">
    <location>
        <begin position="88"/>
        <end position="112"/>
    </location>
</feature>
<dbReference type="InterPro" id="IPR036866">
    <property type="entry name" value="RibonucZ/Hydroxyglut_hydro"/>
</dbReference>
<protein>
    <recommendedName>
        <fullName evidence="2">Alkyl sulfatase dimerisation domain-containing protein</fullName>
    </recommendedName>
</protein>
<dbReference type="KEGG" id="shun:DWB77_02952"/>
<reference evidence="3 4" key="1">
    <citation type="submission" date="2018-10" db="EMBL/GenBank/DDBJ databases">
        <title>Relationship between Morphology and Antimicrobial Activity in Streptomyces.</title>
        <authorList>
            <person name="Kang H.J."/>
            <person name="Kim S.B."/>
        </authorList>
    </citation>
    <scope>NUCLEOTIDE SEQUENCE [LARGE SCALE GENOMIC DNA]</scope>
    <source>
        <strain evidence="3 4">BH38</strain>
    </source>
</reference>
<dbReference type="InterPro" id="IPR029228">
    <property type="entry name" value="Alkyl_sulf_dimr"/>
</dbReference>
<gene>
    <name evidence="3" type="ORF">DWB77_02952</name>
</gene>
<dbReference type="Gene3D" id="1.25.40.880">
    <property type="entry name" value="Alkyl sulfatase, dimerisation domain"/>
    <property type="match status" value="1"/>
</dbReference>
<evidence type="ECO:0000259" key="2">
    <source>
        <dbReference type="Pfam" id="PF14863"/>
    </source>
</evidence>
<organism evidence="3 4">
    <name type="scientific">Streptomyces hundungensis</name>
    <dbReference type="NCBI Taxonomy" id="1077946"/>
    <lineage>
        <taxon>Bacteria</taxon>
        <taxon>Bacillati</taxon>
        <taxon>Actinomycetota</taxon>
        <taxon>Actinomycetes</taxon>
        <taxon>Kitasatosporales</taxon>
        <taxon>Streptomycetaceae</taxon>
        <taxon>Streptomyces</taxon>
    </lineage>
</organism>
<keyword evidence="4" id="KW-1185">Reference proteome</keyword>
<evidence type="ECO:0000313" key="3">
    <source>
        <dbReference type="EMBL" id="AYG80814.1"/>
    </source>
</evidence>
<dbReference type="InterPro" id="IPR038536">
    <property type="entry name" value="Alkyl/aryl-sulf_dimr_sf"/>
</dbReference>
<dbReference type="EMBL" id="CP032698">
    <property type="protein sequence ID" value="AYG80814.1"/>
    <property type="molecule type" value="Genomic_DNA"/>
</dbReference>
<dbReference type="RefSeq" id="WP_120721699.1">
    <property type="nucleotide sequence ID" value="NZ_CP032698.1"/>
</dbReference>
<accession>A0A387HBF2</accession>
<sequence>MTVTDRSRARLGWRGLLAAAQREYDAPAPRYDVVIELLDQVVGAAVPVAALRSAKALQALALTQLAYSAEYGPLRTVYLTAARGLTTGPLSAPRASAARNGPPARRSVCRPR</sequence>
<dbReference type="Proteomes" id="UP000271554">
    <property type="component" value="Chromosome"/>
</dbReference>
<dbReference type="SUPFAM" id="SSF56281">
    <property type="entry name" value="Metallo-hydrolase/oxidoreductase"/>
    <property type="match status" value="1"/>
</dbReference>
<name>A0A387HBF2_9ACTN</name>
<evidence type="ECO:0000313" key="4">
    <source>
        <dbReference type="Proteomes" id="UP000271554"/>
    </source>
</evidence>